<proteinExistence type="predicted"/>
<reference evidence="1 2" key="1">
    <citation type="submission" date="2012-01" db="EMBL/GenBank/DDBJ databases">
        <title>The Genome Sequence of Helcococcus kunzii ATCC 51366.</title>
        <authorList>
            <consortium name="The Broad Institute Genome Sequencing Platform"/>
            <person name="Earl A."/>
            <person name="Ward D."/>
            <person name="Feldgarden M."/>
            <person name="Gevers D."/>
            <person name="Huys G."/>
            <person name="Young S.K."/>
            <person name="Zeng Q."/>
            <person name="Gargeya S."/>
            <person name="Fitzgerald M."/>
            <person name="Haas B."/>
            <person name="Abouelleil A."/>
            <person name="Alvarado L."/>
            <person name="Arachchi H.M."/>
            <person name="Berlin A."/>
            <person name="Chapman S.B."/>
            <person name="Gearin G."/>
            <person name="Goldberg J."/>
            <person name="Griggs A."/>
            <person name="Gujja S."/>
            <person name="Hansen M."/>
            <person name="Heiman D."/>
            <person name="Howarth C."/>
            <person name="Larimer J."/>
            <person name="Lui A."/>
            <person name="MacDonald P.J.P."/>
            <person name="McCowen C."/>
            <person name="Montmayeur A."/>
            <person name="Murphy C."/>
            <person name="Neiman D."/>
            <person name="Pearson M."/>
            <person name="Priest M."/>
            <person name="Roberts A."/>
            <person name="Saif S."/>
            <person name="Shea T."/>
            <person name="Sisk P."/>
            <person name="Stolte C."/>
            <person name="Sykes S."/>
            <person name="Wortman J."/>
            <person name="Nusbaum C."/>
            <person name="Birren B."/>
        </authorList>
    </citation>
    <scope>NUCLEOTIDE SEQUENCE [LARGE SCALE GENOMIC DNA]</scope>
    <source>
        <strain evidence="1 2">ATCC 51366</strain>
    </source>
</reference>
<gene>
    <name evidence="1" type="ORF">HMPREF9709_01504</name>
</gene>
<dbReference type="Pfam" id="PF21845">
    <property type="entry name" value="DUF6904"/>
    <property type="match status" value="1"/>
</dbReference>
<sequence>MGDREVELIKTAPEKRKTKLKNIAKRIVKRPRAYYSLEEDLFESSRLYNASVYDLRNPEHDLPENWKW</sequence>
<keyword evidence="2" id="KW-1185">Reference proteome</keyword>
<dbReference type="HOGENOM" id="CLU_2788161_0_0_9"/>
<dbReference type="GeneID" id="96999454"/>
<dbReference type="AlphaFoldDB" id="H3NQ93"/>
<evidence type="ECO:0000313" key="2">
    <source>
        <dbReference type="Proteomes" id="UP000004191"/>
    </source>
</evidence>
<dbReference type="EMBL" id="AGEI01000028">
    <property type="protein sequence ID" value="EHR32573.1"/>
    <property type="molecule type" value="Genomic_DNA"/>
</dbReference>
<dbReference type="OrthoDB" id="1999450at2"/>
<name>H3NQ93_9FIRM</name>
<organism evidence="1 2">
    <name type="scientific">Helcococcus kunzii ATCC 51366</name>
    <dbReference type="NCBI Taxonomy" id="883114"/>
    <lineage>
        <taxon>Bacteria</taxon>
        <taxon>Bacillati</taxon>
        <taxon>Bacillota</taxon>
        <taxon>Tissierellia</taxon>
        <taxon>Tissierellales</taxon>
        <taxon>Peptoniphilaceae</taxon>
        <taxon>Helcococcus</taxon>
    </lineage>
</organism>
<accession>H3NQ93</accession>
<dbReference type="STRING" id="883114.HMPREF9709_01504"/>
<dbReference type="InterPro" id="IPR054199">
    <property type="entry name" value="DUF6904"/>
</dbReference>
<comment type="caution">
    <text evidence="1">The sequence shown here is derived from an EMBL/GenBank/DDBJ whole genome shotgun (WGS) entry which is preliminary data.</text>
</comment>
<protein>
    <submittedName>
        <fullName evidence="1">Uncharacterized protein</fullName>
    </submittedName>
</protein>
<dbReference type="Proteomes" id="UP000004191">
    <property type="component" value="Unassembled WGS sequence"/>
</dbReference>
<evidence type="ECO:0000313" key="1">
    <source>
        <dbReference type="EMBL" id="EHR32573.1"/>
    </source>
</evidence>
<dbReference type="RefSeq" id="WP_005399019.1">
    <property type="nucleotide sequence ID" value="NZ_JH601088.1"/>
</dbReference>